<dbReference type="GO" id="GO:0009279">
    <property type="term" value="C:cell outer membrane"/>
    <property type="evidence" value="ECO:0007669"/>
    <property type="project" value="UniProtKB-SubCell"/>
</dbReference>
<dbReference type="CDD" id="cd08977">
    <property type="entry name" value="SusD"/>
    <property type="match status" value="1"/>
</dbReference>
<dbReference type="InterPro" id="IPR012944">
    <property type="entry name" value="SusD_RagB_dom"/>
</dbReference>
<keyword evidence="5" id="KW-0998">Cell outer membrane</keyword>
<feature type="domain" description="RagB/SusD" evidence="7">
    <location>
        <begin position="314"/>
        <end position="493"/>
    </location>
</feature>
<comment type="caution">
    <text evidence="9">The sequence shown here is derived from an EMBL/GenBank/DDBJ whole genome shotgun (WGS) entry which is preliminary data.</text>
</comment>
<evidence type="ECO:0000259" key="7">
    <source>
        <dbReference type="Pfam" id="PF07980"/>
    </source>
</evidence>
<evidence type="ECO:0000256" key="3">
    <source>
        <dbReference type="ARBA" id="ARBA00022729"/>
    </source>
</evidence>
<organism evidence="9 10">
    <name type="scientific">Rhinopithecimicrobium faecis</name>
    <dbReference type="NCBI Taxonomy" id="2820698"/>
    <lineage>
        <taxon>Bacteria</taxon>
        <taxon>Pseudomonadati</taxon>
        <taxon>Bacteroidota</taxon>
        <taxon>Sphingobacteriia</taxon>
        <taxon>Sphingobacteriales</taxon>
        <taxon>Sphingobacteriaceae</taxon>
        <taxon>Rhinopithecimicrobium</taxon>
    </lineage>
</organism>
<dbReference type="EMBL" id="JAGKSB010000002">
    <property type="protein sequence ID" value="MBP3942386.1"/>
    <property type="molecule type" value="Genomic_DNA"/>
</dbReference>
<comment type="similarity">
    <text evidence="2">Belongs to the SusD family.</text>
</comment>
<evidence type="ECO:0000313" key="10">
    <source>
        <dbReference type="Proteomes" id="UP000679691"/>
    </source>
</evidence>
<evidence type="ECO:0000256" key="6">
    <source>
        <dbReference type="SAM" id="SignalP"/>
    </source>
</evidence>
<keyword evidence="4" id="KW-0472">Membrane</keyword>
<dbReference type="PROSITE" id="PS51257">
    <property type="entry name" value="PROKAR_LIPOPROTEIN"/>
    <property type="match status" value="1"/>
</dbReference>
<evidence type="ECO:0000256" key="5">
    <source>
        <dbReference type="ARBA" id="ARBA00023237"/>
    </source>
</evidence>
<dbReference type="AlphaFoldDB" id="A0A8T4H8F5"/>
<sequence length="494" mass="55552">MKRITKLYVSLASIVLLSACSKDFLSLNPETYVNAENFYRNESELKQAVNGSYSTLQGLGKINYWLFGEMRSDNTTYQNNTTDRGHEAREFIDQFLTSATAEPISQFWQASYQGISRSNEVLNKMEGVALADNIKKQYTGEVKFLRAFHYFNLVRQFGGVPLKKVATSSPDLALSQGRATIADTYDFIIEDLSEAVEGLKGIRYAAQDQGRVTEGAARALLGKVYLTLKQYDKAVEQLKVVTNLGYSLHADYMKNFAPGSKNGVESIFEIQYLGSNPALASDFMYRFAPYNSGFVITQDPSVQLAVESGWNIPTKDLIESYENGDIRKSASLAERFTNANQQVVNVPYIKKFNHGFVTSWQTDVNFPILRYADVLLMLAEGLNELAFSPSGEASIYLNAVRRRAGLSDKTTTSQQEFRAAIMQERRVELAFENHRWYDLVRWGTAIEVMKAHGVREKARGTYIPANAYTITSNNLLLAIPQKEVNLDKLTQNPL</sequence>
<reference evidence="9" key="1">
    <citation type="submission" date="2021-03" db="EMBL/GenBank/DDBJ databases">
        <authorList>
            <person name="Lu T."/>
            <person name="Wang Q."/>
            <person name="Han X."/>
        </authorList>
    </citation>
    <scope>NUCLEOTIDE SEQUENCE</scope>
    <source>
        <strain evidence="9">WQ 2009</strain>
    </source>
</reference>
<feature type="domain" description="SusD-like N-terminal" evidence="8">
    <location>
        <begin position="39"/>
        <end position="226"/>
    </location>
</feature>
<proteinExistence type="inferred from homology"/>
<gene>
    <name evidence="9" type="ORF">J5U18_02215</name>
</gene>
<evidence type="ECO:0000256" key="4">
    <source>
        <dbReference type="ARBA" id="ARBA00023136"/>
    </source>
</evidence>
<dbReference type="RefSeq" id="WP_353545869.1">
    <property type="nucleotide sequence ID" value="NZ_JAGKSB010000002.1"/>
</dbReference>
<dbReference type="Pfam" id="PF14322">
    <property type="entry name" value="SusD-like_3"/>
    <property type="match status" value="1"/>
</dbReference>
<dbReference type="SUPFAM" id="SSF48452">
    <property type="entry name" value="TPR-like"/>
    <property type="match status" value="1"/>
</dbReference>
<protein>
    <submittedName>
        <fullName evidence="9">RagB/SusD family nutrient uptake outer membrane protein</fullName>
    </submittedName>
</protein>
<evidence type="ECO:0000256" key="1">
    <source>
        <dbReference type="ARBA" id="ARBA00004442"/>
    </source>
</evidence>
<evidence type="ECO:0000256" key="2">
    <source>
        <dbReference type="ARBA" id="ARBA00006275"/>
    </source>
</evidence>
<keyword evidence="10" id="KW-1185">Reference proteome</keyword>
<dbReference type="Proteomes" id="UP000679691">
    <property type="component" value="Unassembled WGS sequence"/>
</dbReference>
<accession>A0A8T4H8F5</accession>
<comment type="subcellular location">
    <subcellularLocation>
        <location evidence="1">Cell outer membrane</location>
    </subcellularLocation>
</comment>
<dbReference type="Gene3D" id="1.25.40.390">
    <property type="match status" value="1"/>
</dbReference>
<evidence type="ECO:0000259" key="8">
    <source>
        <dbReference type="Pfam" id="PF14322"/>
    </source>
</evidence>
<evidence type="ECO:0000313" key="9">
    <source>
        <dbReference type="EMBL" id="MBP3942386.1"/>
    </source>
</evidence>
<feature type="chain" id="PRO_5035800884" evidence="6">
    <location>
        <begin position="22"/>
        <end position="494"/>
    </location>
</feature>
<keyword evidence="3 6" id="KW-0732">Signal</keyword>
<name>A0A8T4H8F5_9SPHI</name>
<dbReference type="InterPro" id="IPR033985">
    <property type="entry name" value="SusD-like_N"/>
</dbReference>
<dbReference type="InterPro" id="IPR011990">
    <property type="entry name" value="TPR-like_helical_dom_sf"/>
</dbReference>
<feature type="signal peptide" evidence="6">
    <location>
        <begin position="1"/>
        <end position="21"/>
    </location>
</feature>
<dbReference type="Pfam" id="PF07980">
    <property type="entry name" value="SusD_RagB"/>
    <property type="match status" value="1"/>
</dbReference>